<dbReference type="RefSeq" id="WP_033430841.1">
    <property type="nucleotide sequence ID" value="NZ_CP034550.1"/>
</dbReference>
<feature type="compositionally biased region" description="Basic and acidic residues" evidence="1">
    <location>
        <begin position="1"/>
        <end position="19"/>
    </location>
</feature>
<dbReference type="AlphaFoldDB" id="A0A5Q0GXY3"/>
<proteinExistence type="predicted"/>
<organism evidence="2 3">
    <name type="scientific">Saccharothrix syringae</name>
    <name type="common">Nocardiopsis syringae</name>
    <dbReference type="NCBI Taxonomy" id="103733"/>
    <lineage>
        <taxon>Bacteria</taxon>
        <taxon>Bacillati</taxon>
        <taxon>Actinomycetota</taxon>
        <taxon>Actinomycetes</taxon>
        <taxon>Pseudonocardiales</taxon>
        <taxon>Pseudonocardiaceae</taxon>
        <taxon>Saccharothrix</taxon>
    </lineage>
</organism>
<dbReference type="KEGG" id="ssyi:EKG83_13455"/>
<reference evidence="3" key="1">
    <citation type="journal article" date="2021" name="Curr. Microbiol.">
        <title>Complete genome of nocamycin-producing strain Saccharothrix syringae NRRL B-16468 reveals the biosynthetic potential for secondary metabolites.</title>
        <authorList>
            <person name="Mo X."/>
            <person name="Yang S."/>
        </authorList>
    </citation>
    <scope>NUCLEOTIDE SEQUENCE [LARGE SCALE GENOMIC DNA]</scope>
    <source>
        <strain evidence="3">ATCC 51364 / DSM 43886 / JCM 6844 / KCTC 9398 / NBRC 14523 / NRRL B-16468 / INA 2240</strain>
    </source>
</reference>
<protein>
    <submittedName>
        <fullName evidence="2">Uncharacterized protein</fullName>
    </submittedName>
</protein>
<name>A0A5Q0GXY3_SACSY</name>
<evidence type="ECO:0000313" key="3">
    <source>
        <dbReference type="Proteomes" id="UP000325787"/>
    </source>
</evidence>
<sequence>MDEPRRSADPHHDTPDGRTARRALRPRRTWPWPDLEAVVALVERCAEAGIDLGGPLRRLTWPVVRRTNAGFVATLVERRVAVPRDVVEAAGEALRKLVNGHAADGPWRLYAGWYAGVAPDLAVTVLQRLAANGSRREAERYRAWLFLHENFPEDSDWVAGELASDPGVSPAVCWAVDDVLAARDPATAVAVFARVADRSPDGAVRNRAAGHVERHDAAAALDLFATTGANRALGDAHRLAASRRVLSHDRYRGVDLLVDLLESASVDAVRGEVMNDLHGVAPKRLEARLDVLRGTGAPPVRVQTTRYLREHLGRGPEVTAELAADPTMPPRDRFLALERDPEAATPGILLGVVDSFEEHGQDEVRALTLLAKLFPDAAFGRIGDYTTDQRVPFRVRAEAVARAARFLGPRRTTDLYRGMAVADEATTAQRDAVVSAMTKIDPVRGGQVCEELARRRDLRFEDRLRFARGIGHRKALALVREFARDPDEAAAVRVEAAREAASKGTVDDRRYLRRLAATPSVSYSLRERLVEQLAPEDRTAVLRTIADSAAEDEDARLRAAVALGESDREAATTRLHALAEDRSIPPAIRNRARHAAQRLQ</sequence>
<evidence type="ECO:0000256" key="1">
    <source>
        <dbReference type="SAM" id="MobiDB-lite"/>
    </source>
</evidence>
<keyword evidence="3" id="KW-1185">Reference proteome</keyword>
<gene>
    <name evidence="2" type="ORF">EKG83_13455</name>
</gene>
<evidence type="ECO:0000313" key="2">
    <source>
        <dbReference type="EMBL" id="QFZ18354.1"/>
    </source>
</evidence>
<feature type="region of interest" description="Disordered" evidence="1">
    <location>
        <begin position="1"/>
        <end position="25"/>
    </location>
</feature>
<dbReference type="Proteomes" id="UP000325787">
    <property type="component" value="Chromosome"/>
</dbReference>
<accession>A0A5Q0GXY3</accession>
<dbReference type="EMBL" id="CP034550">
    <property type="protein sequence ID" value="QFZ18354.1"/>
    <property type="molecule type" value="Genomic_DNA"/>
</dbReference>